<proteinExistence type="predicted"/>
<feature type="chain" id="PRO_5031409048" description="Lipocalin-like domain-containing protein" evidence="1">
    <location>
        <begin position="20"/>
        <end position="158"/>
    </location>
</feature>
<feature type="signal peptide" evidence="1">
    <location>
        <begin position="1"/>
        <end position="19"/>
    </location>
</feature>
<evidence type="ECO:0000313" key="3">
    <source>
        <dbReference type="Proteomes" id="UP000535020"/>
    </source>
</evidence>
<accession>A0A7Y8Y554</accession>
<protein>
    <recommendedName>
        <fullName evidence="4">Lipocalin-like domain-containing protein</fullName>
    </recommendedName>
</protein>
<dbReference type="AlphaFoldDB" id="A0A7Y8Y554"/>
<organism evidence="2 3">
    <name type="scientific">Flavobacterium agri</name>
    <dbReference type="NCBI Taxonomy" id="2743471"/>
    <lineage>
        <taxon>Bacteria</taxon>
        <taxon>Pseudomonadati</taxon>
        <taxon>Bacteroidota</taxon>
        <taxon>Flavobacteriia</taxon>
        <taxon>Flavobacteriales</taxon>
        <taxon>Flavobacteriaceae</taxon>
        <taxon>Flavobacterium</taxon>
    </lineage>
</organism>
<dbReference type="Proteomes" id="UP000535020">
    <property type="component" value="Unassembled WGS sequence"/>
</dbReference>
<evidence type="ECO:0000313" key="2">
    <source>
        <dbReference type="EMBL" id="NYA72701.1"/>
    </source>
</evidence>
<evidence type="ECO:0000256" key="1">
    <source>
        <dbReference type="SAM" id="SignalP"/>
    </source>
</evidence>
<keyword evidence="3" id="KW-1185">Reference proteome</keyword>
<reference evidence="2 3" key="1">
    <citation type="submission" date="2020-07" db="EMBL/GenBank/DDBJ databases">
        <authorList>
            <person name="Sun Q."/>
        </authorList>
    </citation>
    <scope>NUCLEOTIDE SEQUENCE [LARGE SCALE GENOMIC DNA]</scope>
    <source>
        <strain evidence="2 3">MAH-1</strain>
    </source>
</reference>
<sequence>MSKPKIIFLFLFLSLNSIAQVNSKILGKSYWLSQNENSEFFKSDTVEIISFSPLKSEKDKWNESKFKSELNDNKDFVELSFKSNHRLKFSTINIDTWEVSEFKGNQVWQFNEKKQTINLKFKALDLNFKIINLKYEIVKSRFSSENIKLVKIKLLKIK</sequence>
<name>A0A7Y8Y554_9FLAO</name>
<gene>
    <name evidence="2" type="ORF">HZF10_17370</name>
</gene>
<evidence type="ECO:0008006" key="4">
    <source>
        <dbReference type="Google" id="ProtNLM"/>
    </source>
</evidence>
<comment type="caution">
    <text evidence="2">The sequence shown here is derived from an EMBL/GenBank/DDBJ whole genome shotgun (WGS) entry which is preliminary data.</text>
</comment>
<keyword evidence="1" id="KW-0732">Signal</keyword>
<dbReference type="RefSeq" id="WP_176007512.1">
    <property type="nucleotide sequence ID" value="NZ_JABWMI010000023.1"/>
</dbReference>
<dbReference type="EMBL" id="JACBJI010000011">
    <property type="protein sequence ID" value="NYA72701.1"/>
    <property type="molecule type" value="Genomic_DNA"/>
</dbReference>